<dbReference type="Proteomes" id="UP000224080">
    <property type="component" value="Unassembled WGS sequence"/>
</dbReference>
<keyword evidence="3" id="KW-1185">Reference proteome</keyword>
<name>A0A2B7WPD1_9EURO</name>
<reference evidence="2 3" key="1">
    <citation type="submission" date="2017-10" db="EMBL/GenBank/DDBJ databases">
        <title>Comparative genomics in systemic dimorphic fungi from Ajellomycetaceae.</title>
        <authorList>
            <person name="Munoz J.F."/>
            <person name="Mcewen J.G."/>
            <person name="Clay O.K."/>
            <person name="Cuomo C.A."/>
        </authorList>
    </citation>
    <scope>NUCLEOTIDE SEQUENCE [LARGE SCALE GENOMIC DNA]</scope>
    <source>
        <strain evidence="2 3">UAMH130</strain>
    </source>
</reference>
<feature type="region of interest" description="Disordered" evidence="1">
    <location>
        <begin position="110"/>
        <end position="159"/>
    </location>
</feature>
<gene>
    <name evidence="2" type="ORF">GX51_06822</name>
</gene>
<evidence type="ECO:0000313" key="3">
    <source>
        <dbReference type="Proteomes" id="UP000224080"/>
    </source>
</evidence>
<dbReference type="EMBL" id="PDNC01000121">
    <property type="protein sequence ID" value="PGG98409.1"/>
    <property type="molecule type" value="Genomic_DNA"/>
</dbReference>
<evidence type="ECO:0000313" key="2">
    <source>
        <dbReference type="EMBL" id="PGG98409.1"/>
    </source>
</evidence>
<comment type="caution">
    <text evidence="2">The sequence shown here is derived from an EMBL/GenBank/DDBJ whole genome shotgun (WGS) entry which is preliminary data.</text>
</comment>
<organism evidence="2 3">
    <name type="scientific">Blastomyces parvus</name>
    <dbReference type="NCBI Taxonomy" id="2060905"/>
    <lineage>
        <taxon>Eukaryota</taxon>
        <taxon>Fungi</taxon>
        <taxon>Dikarya</taxon>
        <taxon>Ascomycota</taxon>
        <taxon>Pezizomycotina</taxon>
        <taxon>Eurotiomycetes</taxon>
        <taxon>Eurotiomycetidae</taxon>
        <taxon>Onygenales</taxon>
        <taxon>Ajellomycetaceae</taxon>
        <taxon>Blastomyces</taxon>
    </lineage>
</organism>
<protein>
    <submittedName>
        <fullName evidence="2">Uncharacterized protein</fullName>
    </submittedName>
</protein>
<dbReference type="AlphaFoldDB" id="A0A2B7WPD1"/>
<sequence>MWPGVILRPRTGIFINRACSERFYATRGKICTDPPGYQIPRSQALQRAAAQVTSTDLARWGVCRAGQSPGFPDTAARASEVVKPRPFALFGPECALLVLSQAYYSLDSRNPPRPDAASGCKQAWDEAPGSQNGFASRVKRPPEKPLESHRRGLRKKAWF</sequence>
<accession>A0A2B7WPD1</accession>
<proteinExistence type="predicted"/>
<feature type="compositionally biased region" description="Basic and acidic residues" evidence="1">
    <location>
        <begin position="140"/>
        <end position="150"/>
    </location>
</feature>
<evidence type="ECO:0000256" key="1">
    <source>
        <dbReference type="SAM" id="MobiDB-lite"/>
    </source>
</evidence>